<dbReference type="RefSeq" id="WP_136774514.1">
    <property type="nucleotide sequence ID" value="NZ_CP156074.1"/>
</dbReference>
<dbReference type="InterPro" id="IPR036263">
    <property type="entry name" value="Chorismate_II_sf"/>
</dbReference>
<keyword evidence="2" id="KW-0560">Oxidoreductase</keyword>
<dbReference type="PROSITE" id="PS51168">
    <property type="entry name" value="CHORISMATE_MUT_2"/>
    <property type="match status" value="1"/>
</dbReference>
<dbReference type="GO" id="GO:0006571">
    <property type="term" value="P:tyrosine biosynthetic process"/>
    <property type="evidence" value="ECO:0007669"/>
    <property type="project" value="InterPro"/>
</dbReference>
<name>A0A4U0PHI4_9NEIS</name>
<dbReference type="GO" id="GO:0046417">
    <property type="term" value="P:chorismate metabolic process"/>
    <property type="evidence" value="ECO:0007669"/>
    <property type="project" value="InterPro"/>
</dbReference>
<dbReference type="InterPro" id="IPR008927">
    <property type="entry name" value="6-PGluconate_DH-like_C_sf"/>
</dbReference>
<dbReference type="InterPro" id="IPR003099">
    <property type="entry name" value="Prephen_DH"/>
</dbReference>
<dbReference type="GO" id="GO:0004106">
    <property type="term" value="F:chorismate mutase activity"/>
    <property type="evidence" value="ECO:0007669"/>
    <property type="project" value="UniProtKB-EC"/>
</dbReference>
<dbReference type="SUPFAM" id="SSF51735">
    <property type="entry name" value="NAD(P)-binding Rossmann-fold domains"/>
    <property type="match status" value="1"/>
</dbReference>
<feature type="domain" description="Prephenate/arogenate dehydrogenase" evidence="4">
    <location>
        <begin position="8"/>
        <end position="289"/>
    </location>
</feature>
<dbReference type="PROSITE" id="PS51176">
    <property type="entry name" value="PDH_ADH"/>
    <property type="match status" value="1"/>
</dbReference>
<sequence>MNAFPPGSRALVVGVHGSIGAMLARQLASSGFRVTGIDLARADAAPANVTVLQADATRPDAALRQVLGETRILVLAVSQHVLTQALPQLLPHLPADALLVETLSIKSPFAAWLADQPTTQAVLGINPMFSGDLDPAGRPLAAVPYRDAPLADAFIDLLRQWRLDVVTLTPAQHDEAMAMLQTVGHSAVLAFGQTLARSPLALDALLRLAPPPFRVMLALLARMTQNHPDVYWEIQADNPCSADARRRLLNALATLDDGVASDDHAGFHTALTALKEDLIADHPDYVDTSRRIFEFINQPPAPDTLPAFRAAIDRIDDQLIDLLGQRQALIGQVAHFKKTSQTPVMQPNRVLEVVQRCKTRGQRWHLRGELIEQLYRLIIEEACHIEYEHVGGPREPLLQRSAPAFQSAGVNE</sequence>
<dbReference type="PANTHER" id="PTHR21363:SF0">
    <property type="entry name" value="PREPHENATE DEHYDROGENASE [NADP(+)]"/>
    <property type="match status" value="1"/>
</dbReference>
<dbReference type="GO" id="GO:0070403">
    <property type="term" value="F:NAD+ binding"/>
    <property type="evidence" value="ECO:0007669"/>
    <property type="project" value="TreeGrafter"/>
</dbReference>
<organism evidence="5 6">
    <name type="scientific">Chitiniphilus eburneus</name>
    <dbReference type="NCBI Taxonomy" id="2571148"/>
    <lineage>
        <taxon>Bacteria</taxon>
        <taxon>Pseudomonadati</taxon>
        <taxon>Pseudomonadota</taxon>
        <taxon>Betaproteobacteria</taxon>
        <taxon>Neisseriales</taxon>
        <taxon>Chitinibacteraceae</taxon>
        <taxon>Chitiniphilus</taxon>
    </lineage>
</organism>
<dbReference type="SMART" id="SM00830">
    <property type="entry name" value="CM_2"/>
    <property type="match status" value="1"/>
</dbReference>
<protein>
    <recommendedName>
        <fullName evidence="1">chorismate mutase</fullName>
        <ecNumber evidence="1">5.4.99.5</ecNumber>
    </recommendedName>
</protein>
<dbReference type="Pfam" id="PF01817">
    <property type="entry name" value="CM_2"/>
    <property type="match status" value="1"/>
</dbReference>
<evidence type="ECO:0000313" key="6">
    <source>
        <dbReference type="Proteomes" id="UP000310016"/>
    </source>
</evidence>
<dbReference type="OrthoDB" id="5334665at2"/>
<dbReference type="GO" id="GO:0008977">
    <property type="term" value="F:prephenate dehydrogenase (NAD+) activity"/>
    <property type="evidence" value="ECO:0007669"/>
    <property type="project" value="InterPro"/>
</dbReference>
<dbReference type="Gene3D" id="1.20.59.10">
    <property type="entry name" value="Chorismate mutase"/>
    <property type="match status" value="1"/>
</dbReference>
<dbReference type="Gene3D" id="1.10.3660.10">
    <property type="entry name" value="6-phosphogluconate dehydrogenase C-terminal like domain"/>
    <property type="match status" value="1"/>
</dbReference>
<dbReference type="InterPro" id="IPR036979">
    <property type="entry name" value="CM_dom_sf"/>
</dbReference>
<evidence type="ECO:0000256" key="2">
    <source>
        <dbReference type="ARBA" id="ARBA00023002"/>
    </source>
</evidence>
<evidence type="ECO:0000259" key="4">
    <source>
        <dbReference type="PROSITE" id="PS51176"/>
    </source>
</evidence>
<dbReference type="AlphaFoldDB" id="A0A4U0PHI4"/>
<evidence type="ECO:0000313" key="5">
    <source>
        <dbReference type="EMBL" id="TJZ67436.1"/>
    </source>
</evidence>
<comment type="caution">
    <text evidence="5">The sequence shown here is derived from an EMBL/GenBank/DDBJ whole genome shotgun (WGS) entry which is preliminary data.</text>
</comment>
<proteinExistence type="predicted"/>
<dbReference type="EMBL" id="SUMF01000027">
    <property type="protein sequence ID" value="TJZ67436.1"/>
    <property type="molecule type" value="Genomic_DNA"/>
</dbReference>
<feature type="domain" description="Chorismate mutase" evidence="3">
    <location>
        <begin position="299"/>
        <end position="390"/>
    </location>
</feature>
<dbReference type="Proteomes" id="UP000310016">
    <property type="component" value="Unassembled WGS sequence"/>
</dbReference>
<dbReference type="SUPFAM" id="SSF48600">
    <property type="entry name" value="Chorismate mutase II"/>
    <property type="match status" value="1"/>
</dbReference>
<keyword evidence="6" id="KW-1185">Reference proteome</keyword>
<dbReference type="GO" id="GO:0004665">
    <property type="term" value="F:prephenate dehydrogenase (NADP+) activity"/>
    <property type="evidence" value="ECO:0007669"/>
    <property type="project" value="InterPro"/>
</dbReference>
<evidence type="ECO:0000259" key="3">
    <source>
        <dbReference type="PROSITE" id="PS51168"/>
    </source>
</evidence>
<accession>A0A4U0PHI4</accession>
<dbReference type="PANTHER" id="PTHR21363">
    <property type="entry name" value="PREPHENATE DEHYDROGENASE"/>
    <property type="match status" value="1"/>
</dbReference>
<dbReference type="InterPro" id="IPR036291">
    <property type="entry name" value="NAD(P)-bd_dom_sf"/>
</dbReference>
<dbReference type="EC" id="5.4.99.5" evidence="1"/>
<reference evidence="5 6" key="1">
    <citation type="submission" date="2019-04" db="EMBL/GenBank/DDBJ databases">
        <title>Chitiniphilus eburnea sp. nov., a novel chitinolytic bacterium isolated from aquaculture sludge.</title>
        <authorList>
            <person name="Sheng M."/>
        </authorList>
    </citation>
    <scope>NUCLEOTIDE SEQUENCE [LARGE SCALE GENOMIC DNA]</scope>
    <source>
        <strain evidence="5 6">HX-2-15</strain>
    </source>
</reference>
<evidence type="ECO:0000256" key="1">
    <source>
        <dbReference type="ARBA" id="ARBA00012404"/>
    </source>
</evidence>
<dbReference type="InterPro" id="IPR002701">
    <property type="entry name" value="CM_II_prokaryot"/>
</dbReference>
<dbReference type="InterPro" id="IPR046825">
    <property type="entry name" value="PDH_C"/>
</dbReference>
<dbReference type="SUPFAM" id="SSF48179">
    <property type="entry name" value="6-phosphogluconate dehydrogenase C-terminal domain-like"/>
    <property type="match status" value="1"/>
</dbReference>
<dbReference type="Gene3D" id="3.40.50.720">
    <property type="entry name" value="NAD(P)-binding Rossmann-like Domain"/>
    <property type="match status" value="1"/>
</dbReference>
<dbReference type="InterPro" id="IPR050812">
    <property type="entry name" value="Preph/Arog_dehydrog"/>
</dbReference>
<dbReference type="Pfam" id="PF20463">
    <property type="entry name" value="PDH_C"/>
    <property type="match status" value="1"/>
</dbReference>
<gene>
    <name evidence="5" type="ORF">FAZ21_16325</name>
</gene>